<gene>
    <name evidence="1" type="ORF">MM415B01932_0008</name>
</gene>
<name>A0A6M3IF67_9ZZZZ</name>
<evidence type="ECO:0008006" key="2">
    <source>
        <dbReference type="Google" id="ProtNLM"/>
    </source>
</evidence>
<dbReference type="AlphaFoldDB" id="A0A6M3IF67"/>
<proteinExistence type="predicted"/>
<organism evidence="1">
    <name type="scientific">viral metagenome</name>
    <dbReference type="NCBI Taxonomy" id="1070528"/>
    <lineage>
        <taxon>unclassified sequences</taxon>
        <taxon>metagenomes</taxon>
        <taxon>organismal metagenomes</taxon>
    </lineage>
</organism>
<sequence length="306" mass="32762">MDLTTKTKYKLYRGITGTGQDSLIDALIPQVSAGIAKWLRRDLVVTTYKSWVNGEGSPLLRLPNWPILAIYRVALGSQVVGRIENTATGTMAATVSFDGTNLTLSSVNSSGTETNTDLPVATYKVMSTLETAIEAVSGWECTLDSTDYESEPSSLLMPSYSGDALSPSTADLVLPGDPIQVKKFSDDALEMCSGSGGFEAGDVLFPEIGPDSLPCFPRGTANIFVWYKAGYTLPTDAVAGTLPDGLLLLVHQILSDVISSRDKNSVLQSESLGDYSYSLGKTTDGAIASTIESRKRELAMYRKVTI</sequence>
<reference evidence="1" key="1">
    <citation type="submission" date="2020-03" db="EMBL/GenBank/DDBJ databases">
        <title>The deep terrestrial virosphere.</title>
        <authorList>
            <person name="Holmfeldt K."/>
            <person name="Nilsson E."/>
            <person name="Simone D."/>
            <person name="Lopez-Fernandez M."/>
            <person name="Wu X."/>
            <person name="de Brujin I."/>
            <person name="Lundin D."/>
            <person name="Andersson A."/>
            <person name="Bertilsson S."/>
            <person name="Dopson M."/>
        </authorList>
    </citation>
    <scope>NUCLEOTIDE SEQUENCE</scope>
    <source>
        <strain evidence="1">MM415B01932</strain>
    </source>
</reference>
<accession>A0A6M3IF67</accession>
<protein>
    <recommendedName>
        <fullName evidence="2">Head-tail connector</fullName>
    </recommendedName>
</protein>
<dbReference type="EMBL" id="MT141197">
    <property type="protein sequence ID" value="QJA56055.1"/>
    <property type="molecule type" value="Genomic_DNA"/>
</dbReference>
<evidence type="ECO:0000313" key="1">
    <source>
        <dbReference type="EMBL" id="QJA56055.1"/>
    </source>
</evidence>